<gene>
    <name evidence="1" type="ORF">QAD02_001509</name>
</gene>
<organism evidence="1 2">
    <name type="scientific">Eretmocerus hayati</name>
    <dbReference type="NCBI Taxonomy" id="131215"/>
    <lineage>
        <taxon>Eukaryota</taxon>
        <taxon>Metazoa</taxon>
        <taxon>Ecdysozoa</taxon>
        <taxon>Arthropoda</taxon>
        <taxon>Hexapoda</taxon>
        <taxon>Insecta</taxon>
        <taxon>Pterygota</taxon>
        <taxon>Neoptera</taxon>
        <taxon>Endopterygota</taxon>
        <taxon>Hymenoptera</taxon>
        <taxon>Apocrita</taxon>
        <taxon>Proctotrupomorpha</taxon>
        <taxon>Chalcidoidea</taxon>
        <taxon>Aphelinidae</taxon>
        <taxon>Aphelininae</taxon>
        <taxon>Eretmocerus</taxon>
    </lineage>
</organism>
<name>A0ACC2NGF4_9HYME</name>
<accession>A0ACC2NGF4</accession>
<evidence type="ECO:0000313" key="1">
    <source>
        <dbReference type="EMBL" id="KAJ8670250.1"/>
    </source>
</evidence>
<keyword evidence="2" id="KW-1185">Reference proteome</keyword>
<sequence length="352" mass="40203">MDQRMDRQRRAARIRVQNYRLKQKLLKAMNEVSPAKVALKTEKPCTQQFMQVEPSQLISIALNRAMDDNDVNKNLSGHEVYVTADALGSINGSTSADNFNVNSEFVINEITRVLEDSLQTVTLQLTQTIAETENRLNKKLASLEAKVSNIQSDLNGVKMMLEDDDEEVIVREHDNIVGFEDFQSKYGLSLPLKIPEEFDIFEENLLKPEFYQDLKTHLITTTNCHQEVKINCTKLFKRFFKKEVLANYTAKRPGKSKKAIFNKTTFYNCLHDAYTHVYYNPRMEDGSVQDPKIPQYDDSILISAIGLVFNNAKDWEGGRLDRLKNKTDEGGEDASPSKKGKTEMNDDDNSNN</sequence>
<comment type="caution">
    <text evidence="1">The sequence shown here is derived from an EMBL/GenBank/DDBJ whole genome shotgun (WGS) entry which is preliminary data.</text>
</comment>
<evidence type="ECO:0000313" key="2">
    <source>
        <dbReference type="Proteomes" id="UP001239111"/>
    </source>
</evidence>
<dbReference type="EMBL" id="CM056743">
    <property type="protein sequence ID" value="KAJ8670250.1"/>
    <property type="molecule type" value="Genomic_DNA"/>
</dbReference>
<proteinExistence type="predicted"/>
<protein>
    <submittedName>
        <fullName evidence="1">Uncharacterized protein</fullName>
    </submittedName>
</protein>
<reference evidence="1" key="1">
    <citation type="submission" date="2023-04" db="EMBL/GenBank/DDBJ databases">
        <title>A chromosome-level genome assembly of the parasitoid wasp Eretmocerus hayati.</title>
        <authorList>
            <person name="Zhong Y."/>
            <person name="Liu S."/>
            <person name="Liu Y."/>
        </authorList>
    </citation>
    <scope>NUCLEOTIDE SEQUENCE</scope>
    <source>
        <strain evidence="1">ZJU_SS_LIU_2023</strain>
    </source>
</reference>
<dbReference type="Proteomes" id="UP001239111">
    <property type="component" value="Chromosome 3"/>
</dbReference>